<evidence type="ECO:0000313" key="2">
    <source>
        <dbReference type="EMBL" id="MBB3869821.1"/>
    </source>
</evidence>
<dbReference type="Pfam" id="PF13240">
    <property type="entry name" value="Zn_Ribbon_1"/>
    <property type="match status" value="1"/>
</dbReference>
<dbReference type="Proteomes" id="UP000613002">
    <property type="component" value="Unassembled WGS sequence"/>
</dbReference>
<reference evidence="2 3" key="1">
    <citation type="submission" date="2020-08" db="EMBL/GenBank/DDBJ databases">
        <title>Genomic Encyclopedia of Type Strains, Phase IV (KMG-IV): sequencing the most valuable type-strain genomes for metagenomic binning, comparative biology and taxonomic classification.</title>
        <authorList>
            <person name="Goeker M."/>
        </authorList>
    </citation>
    <scope>NUCLEOTIDE SEQUENCE [LARGE SCALE GENOMIC DNA]</scope>
    <source>
        <strain evidence="2 3">DSM 14590</strain>
    </source>
</reference>
<dbReference type="InterPro" id="IPR047676">
    <property type="entry name" value="FxLYD_dom"/>
</dbReference>
<sequence>MFCHQCGEKVSDQARFCPQCGVPLREGEQETDHHLDSVVSAADEESNSLSKSEQAAKYSKVRRLLPIAIPVASLIIVASSIAGFYGYEQKVNAQVVALQKKAEELALKGEYERAEKELNKALNLRPNYTVLSKDIHVIRQAEALAKGLQEVDQKIKQKQYDEAAEQLENVKKEYEKRKGPLFNPFQKEITRRDITITVGKIKQELDELTTIEQLADKLNIVSTLSSEEGKQVKEQITNKIVQIASTEAEKEAKNKQFSKAISILDKGLQYAVNDEKLLSVKEKVKNEQAAFEKAEQERIEQAMKAAAQEDLKNRTAAVEVTALNANVDEYGDLYISGEIKNVATKGIYSITIYYTITDAEGNYLDDGFTTVYPYYVKPGDTGTFEDIYYGVNENAKVAIDNITWYLD</sequence>
<evidence type="ECO:0000259" key="1">
    <source>
        <dbReference type="Pfam" id="PF13240"/>
    </source>
</evidence>
<dbReference type="PROSITE" id="PS50005">
    <property type="entry name" value="TPR"/>
    <property type="match status" value="1"/>
</dbReference>
<accession>A0A6G9J535</accession>
<dbReference type="AlphaFoldDB" id="A0A6G9J535"/>
<gene>
    <name evidence="2" type="ORF">HNR78_002718</name>
</gene>
<dbReference type="NCBIfam" id="NF038353">
    <property type="entry name" value="FxLYD_dom"/>
    <property type="match status" value="1"/>
</dbReference>
<evidence type="ECO:0000313" key="3">
    <source>
        <dbReference type="Proteomes" id="UP000613002"/>
    </source>
</evidence>
<organism evidence="2 3">
    <name type="scientific">Parageobacillus toebii NBRC 107807</name>
    <dbReference type="NCBI Taxonomy" id="1223503"/>
    <lineage>
        <taxon>Bacteria</taxon>
        <taxon>Bacillati</taxon>
        <taxon>Bacillota</taxon>
        <taxon>Bacilli</taxon>
        <taxon>Bacillales</taxon>
        <taxon>Anoxybacillaceae</taxon>
        <taxon>Parageobacillus</taxon>
    </lineage>
</organism>
<dbReference type="EMBL" id="JACICZ010000011">
    <property type="protein sequence ID" value="MBB3869821.1"/>
    <property type="molecule type" value="Genomic_DNA"/>
</dbReference>
<dbReference type="InterPro" id="IPR019734">
    <property type="entry name" value="TPR_rpt"/>
</dbReference>
<name>A0A6G9J535_9BACL</name>
<proteinExistence type="predicted"/>
<comment type="caution">
    <text evidence="2">The sequence shown here is derived from an EMBL/GenBank/DDBJ whole genome shotgun (WGS) entry which is preliminary data.</text>
</comment>
<feature type="domain" description="Zinc-ribbon" evidence="1">
    <location>
        <begin position="2"/>
        <end position="21"/>
    </location>
</feature>
<dbReference type="RefSeq" id="WP_062755415.1">
    <property type="nucleotide sequence ID" value="NZ_BDAQ01000010.1"/>
</dbReference>
<protein>
    <submittedName>
        <fullName evidence="2">CRISPR/Cas system-associated protein Cas5 (RAMP superfamily)</fullName>
    </submittedName>
</protein>
<keyword evidence="3" id="KW-1185">Reference proteome</keyword>
<dbReference type="InterPro" id="IPR026870">
    <property type="entry name" value="Zinc_ribbon_dom"/>
</dbReference>